<dbReference type="Gene3D" id="3.30.1360.110">
    <property type="entry name" value="Domain 2, Phosphonoacetate Hydrolase"/>
    <property type="match status" value="1"/>
</dbReference>
<comment type="caution">
    <text evidence="1">The sequence shown here is derived from an EMBL/GenBank/DDBJ whole genome shotgun (WGS) entry which is preliminary data.</text>
</comment>
<dbReference type="PANTHER" id="PTHR10151:SF120">
    <property type="entry name" value="BIS(5'-ADENOSYL)-TRIPHOSPHATASE"/>
    <property type="match status" value="1"/>
</dbReference>
<reference evidence="1 2" key="1">
    <citation type="submission" date="2019-08" db="EMBL/GenBank/DDBJ databases">
        <authorList>
            <person name="Hu J."/>
        </authorList>
    </citation>
    <scope>NUCLEOTIDE SEQUENCE [LARGE SCALE GENOMIC DNA]</scope>
    <source>
        <strain evidence="1 2">NEAU-184</strain>
    </source>
</reference>
<dbReference type="Pfam" id="PF01663">
    <property type="entry name" value="Phosphodiest"/>
    <property type="match status" value="1"/>
</dbReference>
<accession>A0A5S4UVD6</accession>
<dbReference type="PANTHER" id="PTHR10151">
    <property type="entry name" value="ECTONUCLEOTIDE PYROPHOSPHATASE/PHOSPHODIESTERASE"/>
    <property type="match status" value="1"/>
</dbReference>
<protein>
    <submittedName>
        <fullName evidence="1">Alkaline phosphatase family protein</fullName>
    </submittedName>
</protein>
<sequence length="467" mass="51201">MTRVLLLDVVGLTEHALAHMPRLRAMAAGGVQSRLGTVLPAVTCSVQSTMLTGLAPAQHGIVGNGWYLRDIGEVNLWRQHNALVGGEKVWETARRADPAFTAANVGWWYAMGASTDITVTPRPIYHADGRKSPDAYTRPPALHDRLTEELGTFPLFHYWGPTASIRSSRWIVEATRILLREQASDLVMAYLPHLDYDLQRFGPDSPEADRAAADLDAALAPLLDDALALGASVVAVAEYGIARADRPVDVNRMLRAEGLLEVHEQQGRELLDPLTSRAFAVADHQVAHVYVADSADVPRVRDLLEQLPGVDEVLDREQQARYGLDHERSGELVAIAEPGAWFTYYYWLDDERAPDFARGVEIHRKPGYDPAELFLDPADPLVKLRAGMNLVRKKLGLRYAMNVIPVDPSCVRGTHGRLPESADDTPLLICSDASLPFWDAAPELVPAAGVRDLVLQAARVAGAAVPR</sequence>
<name>A0A5S4UVD6_9MICO</name>
<dbReference type="AlphaFoldDB" id="A0A5S4UVD6"/>
<evidence type="ECO:0000313" key="2">
    <source>
        <dbReference type="Proteomes" id="UP000325243"/>
    </source>
</evidence>
<dbReference type="SUPFAM" id="SSF53649">
    <property type="entry name" value="Alkaline phosphatase-like"/>
    <property type="match status" value="1"/>
</dbReference>
<dbReference type="RefSeq" id="WP_148734637.1">
    <property type="nucleotide sequence ID" value="NZ_VSSB01000002.1"/>
</dbReference>
<evidence type="ECO:0000313" key="1">
    <source>
        <dbReference type="EMBL" id="TYL50536.1"/>
    </source>
</evidence>
<dbReference type="InterPro" id="IPR023116">
    <property type="entry name" value="Phosphonoacetate_hydro_insert"/>
</dbReference>
<proteinExistence type="predicted"/>
<dbReference type="InterPro" id="IPR002591">
    <property type="entry name" value="Phosphodiest/P_Trfase"/>
</dbReference>
<dbReference type="InterPro" id="IPR017850">
    <property type="entry name" value="Alkaline_phosphatase_core_sf"/>
</dbReference>
<keyword evidence="2" id="KW-1185">Reference proteome</keyword>
<dbReference type="EMBL" id="VSSB01000002">
    <property type="protein sequence ID" value="TYL50536.1"/>
    <property type="molecule type" value="Genomic_DNA"/>
</dbReference>
<dbReference type="Gene3D" id="3.40.720.10">
    <property type="entry name" value="Alkaline Phosphatase, subunit A"/>
    <property type="match status" value="1"/>
</dbReference>
<dbReference type="Proteomes" id="UP000325243">
    <property type="component" value="Unassembled WGS sequence"/>
</dbReference>
<dbReference type="GO" id="GO:0016787">
    <property type="term" value="F:hydrolase activity"/>
    <property type="evidence" value="ECO:0007669"/>
    <property type="project" value="UniProtKB-ARBA"/>
</dbReference>
<organism evidence="1 2">
    <name type="scientific">Agromyces mariniharenae</name>
    <dbReference type="NCBI Taxonomy" id="2604423"/>
    <lineage>
        <taxon>Bacteria</taxon>
        <taxon>Bacillati</taxon>
        <taxon>Actinomycetota</taxon>
        <taxon>Actinomycetes</taxon>
        <taxon>Micrococcales</taxon>
        <taxon>Microbacteriaceae</taxon>
        <taxon>Agromyces</taxon>
    </lineage>
</organism>
<gene>
    <name evidence="1" type="ORF">FYC51_15205</name>
</gene>